<evidence type="ECO:0000313" key="10">
    <source>
        <dbReference type="RGD" id="1592810"/>
    </source>
</evidence>
<reference evidence="8" key="2">
    <citation type="submission" date="2025-08" db="UniProtKB">
        <authorList>
            <consortium name="Ensembl"/>
        </authorList>
    </citation>
    <scope>IDENTIFICATION</scope>
    <source>
        <strain evidence="8">Brown Norway</strain>
    </source>
</reference>
<feature type="transmembrane region" description="Helical" evidence="6">
    <location>
        <begin position="389"/>
        <end position="409"/>
    </location>
</feature>
<feature type="domain" description="Major facilitator superfamily (MFS) profile" evidence="7">
    <location>
        <begin position="106"/>
        <end position="532"/>
    </location>
</feature>
<dbReference type="Proteomes" id="UP000002494">
    <property type="component" value="Chromosome 20"/>
</dbReference>
<dbReference type="SUPFAM" id="SSF103473">
    <property type="entry name" value="MFS general substrate transporter"/>
    <property type="match status" value="1"/>
</dbReference>
<feature type="transmembrane region" description="Helical" evidence="6">
    <location>
        <begin position="504"/>
        <end position="525"/>
    </location>
</feature>
<reference evidence="8" key="1">
    <citation type="submission" date="2024-01" db="EMBL/GenBank/DDBJ databases">
        <title>GRCr8: a new rat reference genome assembly contstructed from accurate long reads and long range scaffolding.</title>
        <authorList>
            <person name="Doris P.A."/>
            <person name="Kalbfleisch T."/>
            <person name="Li K."/>
            <person name="Howe K."/>
            <person name="Wood J."/>
        </authorList>
    </citation>
    <scope>NUCLEOTIDE SEQUENCE [LARGE SCALE GENOMIC DNA]</scope>
    <source>
        <strain evidence="8">Brown Norway</strain>
    </source>
</reference>
<feature type="transmembrane region" description="Helical" evidence="6">
    <location>
        <begin position="209"/>
        <end position="230"/>
    </location>
</feature>
<feature type="transmembrane region" description="Helical" evidence="6">
    <location>
        <begin position="418"/>
        <end position="435"/>
    </location>
</feature>
<evidence type="ECO:0000256" key="3">
    <source>
        <dbReference type="ARBA" id="ARBA00022989"/>
    </source>
</evidence>
<gene>
    <name evidence="8 10" type="primary">Slc22a16</name>
</gene>
<evidence type="ECO:0000259" key="7">
    <source>
        <dbReference type="PROSITE" id="PS50850"/>
    </source>
</evidence>
<dbReference type="AlphaFoldDB" id="A0A8I5ZUN0"/>
<proteinExistence type="predicted"/>
<feature type="transmembrane region" description="Helical" evidence="6">
    <location>
        <begin position="242"/>
        <end position="262"/>
    </location>
</feature>
<feature type="region of interest" description="Disordered" evidence="5">
    <location>
        <begin position="606"/>
        <end position="840"/>
    </location>
</feature>
<dbReference type="GO" id="GO:0016020">
    <property type="term" value="C:membrane"/>
    <property type="evidence" value="ECO:0007669"/>
    <property type="project" value="UniProtKB-SubCell"/>
</dbReference>
<dbReference type="InterPro" id="IPR011701">
    <property type="entry name" value="MFS"/>
</dbReference>
<dbReference type="PANTHER" id="PTHR24064">
    <property type="entry name" value="SOLUTE CARRIER FAMILY 22 MEMBER"/>
    <property type="match status" value="1"/>
</dbReference>
<evidence type="ECO:0000256" key="4">
    <source>
        <dbReference type="ARBA" id="ARBA00023136"/>
    </source>
</evidence>
<keyword evidence="2 6" id="KW-0812">Transmembrane</keyword>
<reference evidence="8" key="3">
    <citation type="submission" date="2025-09" db="UniProtKB">
        <authorList>
            <consortium name="Ensembl"/>
        </authorList>
    </citation>
    <scope>IDENTIFICATION</scope>
    <source>
        <strain evidence="8">Brown Norway</strain>
    </source>
</reference>
<accession>A0A8I5ZUN0</accession>
<keyword evidence="9" id="KW-1185">Reference proteome</keyword>
<evidence type="ECO:0000313" key="8">
    <source>
        <dbReference type="Ensembl" id="ENSRNOP00000082507.2"/>
    </source>
</evidence>
<evidence type="ECO:0000256" key="6">
    <source>
        <dbReference type="SAM" id="Phobius"/>
    </source>
</evidence>
<evidence type="ECO:0000313" key="9">
    <source>
        <dbReference type="Proteomes" id="UP000002494"/>
    </source>
</evidence>
<dbReference type="AGR" id="RGD:1592810"/>
<dbReference type="Gene3D" id="1.20.1250.20">
    <property type="entry name" value="MFS general substrate transporter like domains"/>
    <property type="match status" value="1"/>
</dbReference>
<feature type="compositionally biased region" description="Basic and acidic residues" evidence="5">
    <location>
        <begin position="606"/>
        <end position="635"/>
    </location>
</feature>
<dbReference type="InterPro" id="IPR020846">
    <property type="entry name" value="MFS_dom"/>
</dbReference>
<organism evidence="8 9">
    <name type="scientific">Rattus norvegicus</name>
    <name type="common">Rat</name>
    <dbReference type="NCBI Taxonomy" id="10116"/>
    <lineage>
        <taxon>Eukaryota</taxon>
        <taxon>Metazoa</taxon>
        <taxon>Chordata</taxon>
        <taxon>Craniata</taxon>
        <taxon>Vertebrata</taxon>
        <taxon>Euteleostomi</taxon>
        <taxon>Mammalia</taxon>
        <taxon>Eutheria</taxon>
        <taxon>Euarchontoglires</taxon>
        <taxon>Glires</taxon>
        <taxon>Rodentia</taxon>
        <taxon>Myomorpha</taxon>
        <taxon>Muroidea</taxon>
        <taxon>Muridae</taxon>
        <taxon>Murinae</taxon>
        <taxon>Rattus</taxon>
    </lineage>
</organism>
<dbReference type="GO" id="GO:0022857">
    <property type="term" value="F:transmembrane transporter activity"/>
    <property type="evidence" value="ECO:0007669"/>
    <property type="project" value="InterPro"/>
</dbReference>
<dbReference type="InterPro" id="IPR036259">
    <property type="entry name" value="MFS_trans_sf"/>
</dbReference>
<feature type="transmembrane region" description="Helical" evidence="6">
    <location>
        <begin position="360"/>
        <end position="377"/>
    </location>
</feature>
<sequence>MESCNVELIFDHVGHFGRFQIALYLICAYQSISCGIHFLSSVFMSIIPEHACKPPGTVRKAVFRNVSAWRLEDILALRSPEHKDHIMVELHDGEIWELTRCSRTWRENTSHLGYEYSGYKRDSPCSDGYIYDQSKWRSSVVGSFNLVCDQKWYANMIQPLFIFAMLLGAITFSYLSDRFGRRVALWCTTIGVFFFGIGSIFIFDYFSFMAARFFLVMTSSGYFVVVFVYVMEFIGRESRTWASMHLNTFFAIGTMLVALVSYLVKTWWLYQIILWTVTAPFILCCWMLPETPFWLLSEGRYKEAQGVVDAMAVWNKSSSCDLIELLSLDVTRSHDKSHKGAGKPSLGDLFRNPDIAKMTLIVWLDWFTVNLGYYVFAMEAVRRKEHEHLYYLLVGAVEIPAYVFLCIWMQRVGRRKTMLTFLLMSSFICVVYVVIPSDSDTAKEAKGAVALFVKVAVGSVFAFIYLYTAELYPTIMRCLAVGSSNMVSHVASMVIPLSQHFSKVWIFLPQILFGTLAILSGLLSLNLPETQNRPMISTWETTEEQVPENKDSLDKVSPDIFKRWNSGRALSFAERWGLSRDPYDVEKWGLGRDPYDVEKWGLGRDPYDVEKWGLGRDPPDTERWDSGRAPPDAERWGSSGRAPSDAKKWGLGRAPPDAETGGSGRAPPNTETGGSDRAPPNTESGGSGRAPPNTESRGSGRAPPETESGGPGRVPPDAESWGLGKAPPDDEIGGSGRASPETESGGSGQALPETESGGSGRAPPETESGGSGQALPETESGGSGRAPPETESGGSGRAPPETESGEGGSGRVSPKDKNEGSGRAPPEENTEVENEIENSE</sequence>
<dbReference type="Pfam" id="PF07690">
    <property type="entry name" value="MFS_1"/>
    <property type="match status" value="1"/>
</dbReference>
<evidence type="ECO:0000256" key="1">
    <source>
        <dbReference type="ARBA" id="ARBA00004141"/>
    </source>
</evidence>
<dbReference type="GeneTree" id="ENSGT00940000160723"/>
<name>A0A8I5ZUN0_RAT</name>
<evidence type="ECO:0000256" key="5">
    <source>
        <dbReference type="SAM" id="MobiDB-lite"/>
    </source>
</evidence>
<comment type="subcellular location">
    <subcellularLocation>
        <location evidence="1">Membrane</location>
        <topology evidence="1">Multi-pass membrane protein</topology>
    </subcellularLocation>
</comment>
<protein>
    <submittedName>
        <fullName evidence="8">Solute carrier family 22 member 16</fullName>
    </submittedName>
</protein>
<dbReference type="PROSITE" id="PS50850">
    <property type="entry name" value="MFS"/>
    <property type="match status" value="1"/>
</dbReference>
<feature type="transmembrane region" description="Helical" evidence="6">
    <location>
        <begin position="447"/>
        <end position="467"/>
    </location>
</feature>
<feature type="compositionally biased region" description="Acidic residues" evidence="5">
    <location>
        <begin position="828"/>
        <end position="840"/>
    </location>
</feature>
<dbReference type="RGD" id="1592810">
    <property type="gene designation" value="Slc22a16"/>
</dbReference>
<dbReference type="Ensembl" id="ENSRNOT00000115027.2">
    <property type="protein sequence ID" value="ENSRNOP00000082507.2"/>
    <property type="gene ID" value="ENSRNOG00000063767.2"/>
</dbReference>
<feature type="transmembrane region" description="Helical" evidence="6">
    <location>
        <begin position="183"/>
        <end position="203"/>
    </location>
</feature>
<evidence type="ECO:0000256" key="2">
    <source>
        <dbReference type="ARBA" id="ARBA00022692"/>
    </source>
</evidence>
<keyword evidence="4 6" id="KW-0472">Membrane</keyword>
<keyword evidence="3 6" id="KW-1133">Transmembrane helix</keyword>
<feature type="transmembrane region" description="Helical" evidence="6">
    <location>
        <begin position="152"/>
        <end position="176"/>
    </location>
</feature>